<keyword evidence="12" id="KW-0969">Cilium</keyword>
<feature type="region of interest" description="Disordered" evidence="11">
    <location>
        <begin position="84"/>
        <end position="103"/>
    </location>
</feature>
<keyword evidence="4" id="KW-1003">Cell membrane</keyword>
<evidence type="ECO:0000313" key="13">
    <source>
        <dbReference type="Proteomes" id="UP000640426"/>
    </source>
</evidence>
<feature type="compositionally biased region" description="Basic and acidic residues" evidence="11">
    <location>
        <begin position="84"/>
        <end position="101"/>
    </location>
</feature>
<evidence type="ECO:0000256" key="2">
    <source>
        <dbReference type="ARBA" id="ARBA00004162"/>
    </source>
</evidence>
<evidence type="ECO:0000256" key="6">
    <source>
        <dbReference type="ARBA" id="ARBA00022692"/>
    </source>
</evidence>
<keyword evidence="8 10" id="KW-1133">Transmembrane helix</keyword>
<proteinExistence type="inferred from homology"/>
<evidence type="ECO:0000256" key="3">
    <source>
        <dbReference type="ARBA" id="ARBA00008281"/>
    </source>
</evidence>
<evidence type="ECO:0000313" key="12">
    <source>
        <dbReference type="EMBL" id="MBJ6122112.1"/>
    </source>
</evidence>
<comment type="subcellular location">
    <subcellularLocation>
        <location evidence="10">Cell inner membrane</location>
    </subcellularLocation>
    <subcellularLocation>
        <location evidence="2">Cell membrane</location>
        <topology evidence="2">Single-pass membrane protein</topology>
    </subcellularLocation>
</comment>
<evidence type="ECO:0000256" key="7">
    <source>
        <dbReference type="ARBA" id="ARBA00022779"/>
    </source>
</evidence>
<gene>
    <name evidence="12" type="ORF">JAO74_09940</name>
</gene>
<dbReference type="PANTHER" id="PTHR35091">
    <property type="entry name" value="FLAGELLAR PROTEIN FLIL"/>
    <property type="match status" value="1"/>
</dbReference>
<dbReference type="Pfam" id="PF03748">
    <property type="entry name" value="FliL"/>
    <property type="match status" value="1"/>
</dbReference>
<keyword evidence="6 10" id="KW-0812">Transmembrane</keyword>
<comment type="similarity">
    <text evidence="3 10">Belongs to the FliL family.</text>
</comment>
<evidence type="ECO:0000256" key="11">
    <source>
        <dbReference type="SAM" id="MobiDB-lite"/>
    </source>
</evidence>
<protein>
    <recommendedName>
        <fullName evidence="10">Flagellar protein FliL</fullName>
    </recommendedName>
</protein>
<evidence type="ECO:0000256" key="1">
    <source>
        <dbReference type="ARBA" id="ARBA00002254"/>
    </source>
</evidence>
<comment type="function">
    <text evidence="1 10">Controls the rotational direction of flagella during chemotaxis.</text>
</comment>
<evidence type="ECO:0000256" key="9">
    <source>
        <dbReference type="ARBA" id="ARBA00023136"/>
    </source>
</evidence>
<dbReference type="InterPro" id="IPR005503">
    <property type="entry name" value="FliL"/>
</dbReference>
<evidence type="ECO:0000256" key="5">
    <source>
        <dbReference type="ARBA" id="ARBA00022500"/>
    </source>
</evidence>
<evidence type="ECO:0000256" key="10">
    <source>
        <dbReference type="RuleBase" id="RU364125"/>
    </source>
</evidence>
<evidence type="ECO:0000256" key="8">
    <source>
        <dbReference type="ARBA" id="ARBA00022989"/>
    </source>
</evidence>
<organism evidence="12 13">
    <name type="scientific">Sphingomonas mollis</name>
    <dbReference type="NCBI Taxonomy" id="2795726"/>
    <lineage>
        <taxon>Bacteria</taxon>
        <taxon>Pseudomonadati</taxon>
        <taxon>Pseudomonadota</taxon>
        <taxon>Alphaproteobacteria</taxon>
        <taxon>Sphingomonadales</taxon>
        <taxon>Sphingomonadaceae</taxon>
        <taxon>Sphingomonas</taxon>
    </lineage>
</organism>
<dbReference type="Proteomes" id="UP000640426">
    <property type="component" value="Unassembled WGS sequence"/>
</dbReference>
<evidence type="ECO:0000256" key="4">
    <source>
        <dbReference type="ARBA" id="ARBA00022475"/>
    </source>
</evidence>
<keyword evidence="12" id="KW-0966">Cell projection</keyword>
<dbReference type="EMBL" id="JAELXS010000005">
    <property type="protein sequence ID" value="MBJ6122112.1"/>
    <property type="molecule type" value="Genomic_DNA"/>
</dbReference>
<accession>A0ABS0XPY7</accession>
<dbReference type="PANTHER" id="PTHR35091:SF2">
    <property type="entry name" value="FLAGELLAR PROTEIN FLIL"/>
    <property type="match status" value="1"/>
</dbReference>
<keyword evidence="9 10" id="KW-0472">Membrane</keyword>
<keyword evidence="7 10" id="KW-0283">Flagellar rotation</keyword>
<feature type="region of interest" description="Disordered" evidence="11">
    <location>
        <begin position="1"/>
        <end position="34"/>
    </location>
</feature>
<sequence length="200" mass="20864">MGSRSVAPWFRKGNGPVSNGLDIEEVDGAKPPPARNRKKLVIIGAAAAVLLLGGGGGAYMMMGGTPAAAEEGGHGDARKEVAAKEDGGEGGHGGGEGKDADTPFDVPPLLVNLRTADGTPHFLKVHVMLVPGPDSSLEGMKDSLPVLLDAYQPFLRELRPEDLSGSAAVFRIKEELLVRSRAAIGEGKVKEILVQDLIQQ</sequence>
<feature type="transmembrane region" description="Helical" evidence="10">
    <location>
        <begin position="40"/>
        <end position="62"/>
    </location>
</feature>
<keyword evidence="12" id="KW-0282">Flagellum</keyword>
<reference evidence="13" key="1">
    <citation type="submission" date="2020-12" db="EMBL/GenBank/DDBJ databases">
        <title>Hymenobacter sp.</title>
        <authorList>
            <person name="Kim M.K."/>
        </authorList>
    </citation>
    <scope>NUCLEOTIDE SEQUENCE [LARGE SCALE GENOMIC DNA]</scope>
    <source>
        <strain evidence="13">BT553</strain>
    </source>
</reference>
<keyword evidence="10" id="KW-0997">Cell inner membrane</keyword>
<keyword evidence="5 10" id="KW-0145">Chemotaxis</keyword>
<name>A0ABS0XPY7_9SPHN</name>
<comment type="caution">
    <text evidence="12">The sequence shown here is derived from an EMBL/GenBank/DDBJ whole genome shotgun (WGS) entry which is preliminary data.</text>
</comment>
<keyword evidence="13" id="KW-1185">Reference proteome</keyword>